<keyword evidence="2" id="KW-0472">Membrane</keyword>
<evidence type="ECO:0000259" key="3">
    <source>
        <dbReference type="Pfam" id="PF02469"/>
    </source>
</evidence>
<proteinExistence type="predicted"/>
<dbReference type="Gene3D" id="2.30.180.10">
    <property type="entry name" value="FAS1 domain"/>
    <property type="match status" value="1"/>
</dbReference>
<keyword evidence="5" id="KW-1185">Reference proteome</keyword>
<evidence type="ECO:0000256" key="2">
    <source>
        <dbReference type="SAM" id="Phobius"/>
    </source>
</evidence>
<feature type="compositionally biased region" description="Basic and acidic residues" evidence="1">
    <location>
        <begin position="27"/>
        <end position="37"/>
    </location>
</feature>
<dbReference type="SUPFAM" id="SSF82153">
    <property type="entry name" value="FAS1 domain"/>
    <property type="match status" value="1"/>
</dbReference>
<sequence>MFVERKRPRDERHLSVRFGSVQPMSMKGDEMGRERERAGDVLGRLPEAKSARRQPPLQLLEKFACLKEPSQAGIAGRVLQYHMLTASYPIASIETRTAKGPWMAYTALAGQRLNISSKGSKITIIGNGITAKLTKQDVVSKTTQVVHGVDHLFIPANINRVCGKAASGASATALARRSRLLDVVMVMVSFTIVGHYYWPW</sequence>
<evidence type="ECO:0000256" key="1">
    <source>
        <dbReference type="SAM" id="MobiDB-lite"/>
    </source>
</evidence>
<evidence type="ECO:0000313" key="5">
    <source>
        <dbReference type="Proteomes" id="UP001605036"/>
    </source>
</evidence>
<keyword evidence="2" id="KW-0812">Transmembrane</keyword>
<gene>
    <name evidence="4" type="ORF">R1flu_026284</name>
</gene>
<dbReference type="EMBL" id="JBHFFA010000008">
    <property type="protein sequence ID" value="KAL2607711.1"/>
    <property type="molecule type" value="Genomic_DNA"/>
</dbReference>
<name>A0ABD1XIG7_9MARC</name>
<organism evidence="4 5">
    <name type="scientific">Riccia fluitans</name>
    <dbReference type="NCBI Taxonomy" id="41844"/>
    <lineage>
        <taxon>Eukaryota</taxon>
        <taxon>Viridiplantae</taxon>
        <taxon>Streptophyta</taxon>
        <taxon>Embryophyta</taxon>
        <taxon>Marchantiophyta</taxon>
        <taxon>Marchantiopsida</taxon>
        <taxon>Marchantiidae</taxon>
        <taxon>Marchantiales</taxon>
        <taxon>Ricciaceae</taxon>
        <taxon>Riccia</taxon>
    </lineage>
</organism>
<protein>
    <recommendedName>
        <fullName evidence="3">FAS1 domain-containing protein</fullName>
    </recommendedName>
</protein>
<comment type="caution">
    <text evidence="4">The sequence shown here is derived from an EMBL/GenBank/DDBJ whole genome shotgun (WGS) entry which is preliminary data.</text>
</comment>
<feature type="domain" description="FAS1" evidence="3">
    <location>
        <begin position="77"/>
        <end position="155"/>
    </location>
</feature>
<feature type="region of interest" description="Disordered" evidence="1">
    <location>
        <begin position="1"/>
        <end position="37"/>
    </location>
</feature>
<feature type="compositionally biased region" description="Basic and acidic residues" evidence="1">
    <location>
        <begin position="1"/>
        <end position="14"/>
    </location>
</feature>
<dbReference type="Proteomes" id="UP001605036">
    <property type="component" value="Unassembled WGS sequence"/>
</dbReference>
<feature type="transmembrane region" description="Helical" evidence="2">
    <location>
        <begin position="180"/>
        <end position="198"/>
    </location>
</feature>
<dbReference type="AlphaFoldDB" id="A0ABD1XIG7"/>
<evidence type="ECO:0000313" key="4">
    <source>
        <dbReference type="EMBL" id="KAL2607711.1"/>
    </source>
</evidence>
<dbReference type="Pfam" id="PF02469">
    <property type="entry name" value="Fasciclin"/>
    <property type="match status" value="1"/>
</dbReference>
<accession>A0ABD1XIG7</accession>
<keyword evidence="2" id="KW-1133">Transmembrane helix</keyword>
<dbReference type="InterPro" id="IPR036378">
    <property type="entry name" value="FAS1_dom_sf"/>
</dbReference>
<reference evidence="4 5" key="1">
    <citation type="submission" date="2024-09" db="EMBL/GenBank/DDBJ databases">
        <title>Chromosome-scale assembly of Riccia fluitans.</title>
        <authorList>
            <person name="Paukszto L."/>
            <person name="Sawicki J."/>
            <person name="Karawczyk K."/>
            <person name="Piernik-Szablinska J."/>
            <person name="Szczecinska M."/>
            <person name="Mazdziarz M."/>
        </authorList>
    </citation>
    <scope>NUCLEOTIDE SEQUENCE [LARGE SCALE GENOMIC DNA]</scope>
    <source>
        <strain evidence="4">Rf_01</strain>
        <tissue evidence="4">Aerial parts of the thallus</tissue>
    </source>
</reference>
<dbReference type="InterPro" id="IPR000782">
    <property type="entry name" value="FAS1_domain"/>
</dbReference>